<dbReference type="AlphaFoldDB" id="A0AAU7U406"/>
<dbReference type="Gene3D" id="3.40.50.300">
    <property type="entry name" value="P-loop containing nucleotide triphosphate hydrolases"/>
    <property type="match status" value="1"/>
</dbReference>
<dbReference type="PANTHER" id="PTHR35807">
    <property type="entry name" value="TRANSCRIPTIONAL REGULATOR REDD-RELATED"/>
    <property type="match status" value="1"/>
</dbReference>
<dbReference type="InterPro" id="IPR005158">
    <property type="entry name" value="BTAD"/>
</dbReference>
<dbReference type="Gene3D" id="1.25.40.10">
    <property type="entry name" value="Tetratricopeptide repeat domain"/>
    <property type="match status" value="2"/>
</dbReference>
<geneLocation type="plasmid" evidence="2">
    <name>pDson04</name>
</geneLocation>
<dbReference type="SMART" id="SM01043">
    <property type="entry name" value="BTAD"/>
    <property type="match status" value="1"/>
</dbReference>
<keyword evidence="2" id="KW-0614">Plasmid</keyword>
<accession>A0AAU7U406</accession>
<protein>
    <submittedName>
        <fullName evidence="2">BTAD domain-containing putative transcriptional regulator</fullName>
    </submittedName>
</protein>
<dbReference type="InterPro" id="IPR011990">
    <property type="entry name" value="TPR-like_helical_dom_sf"/>
</dbReference>
<name>A0AAU7U406_9DEIO</name>
<dbReference type="Pfam" id="PF13191">
    <property type="entry name" value="AAA_16"/>
    <property type="match status" value="1"/>
</dbReference>
<dbReference type="RefSeq" id="WP_350240809.1">
    <property type="nucleotide sequence ID" value="NZ_CP158296.1"/>
</dbReference>
<organism evidence="2">
    <name type="scientific">Deinococcus sonorensis KR-87</name>
    <dbReference type="NCBI Taxonomy" id="694439"/>
    <lineage>
        <taxon>Bacteria</taxon>
        <taxon>Thermotogati</taxon>
        <taxon>Deinococcota</taxon>
        <taxon>Deinococci</taxon>
        <taxon>Deinococcales</taxon>
        <taxon>Deinococcaceae</taxon>
        <taxon>Deinococcus</taxon>
    </lineage>
</organism>
<reference evidence="2" key="1">
    <citation type="submission" date="2024-06" db="EMBL/GenBank/DDBJ databases">
        <title>Draft Genome Sequence of Deinococcus sonorensis Type Strain KR-87, a Biofilm Producing Representative of the Genus Deinococcus.</title>
        <authorList>
            <person name="Boren L.S."/>
            <person name="Grosso R.A."/>
            <person name="Hugenberg-Cox A.N."/>
            <person name="Hill J.T.E."/>
            <person name="Albert C.M."/>
            <person name="Tuohy J.M."/>
        </authorList>
    </citation>
    <scope>NUCLEOTIDE SEQUENCE</scope>
    <source>
        <strain evidence="2">KR-87</strain>
        <plasmid evidence="2">pDson04</plasmid>
    </source>
</reference>
<dbReference type="SUPFAM" id="SSF48452">
    <property type="entry name" value="TPR-like"/>
    <property type="match status" value="3"/>
</dbReference>
<evidence type="ECO:0000313" key="2">
    <source>
        <dbReference type="EMBL" id="XBV83374.1"/>
    </source>
</evidence>
<sequence length="1182" mass="129945">MDTPGWRLRVLGQVRLSGPVLPETTLERKLAACLTYLALEGATSRSRLVGLLWPDSPEATARNNLSQMLRKLRLATGHELIIGTDELSLAPEVQVDAAQARALLTQGHVSDLLKLDGTLLHNLNYDDCPDLDDWITAQREQLQEWRLGALRAEMTRVERDGDTAQALALARALLDLDPVSEEAWRHVMRLTYVSGDRPAALRAYQKCKEVLRREFGVDPLPATVQLAREIDRGTVPVTAAPRPVALPLAVQRPPHLVGREREWAQLEAAWGQVRFIYIRGAPGSGKTRLAQDFAASRGDYIVYGGRPGDTDVPFASSARNARTVLERFPDVPLQEWVRREMARVLPELAQPGEVLTPLSSEADVLRLRQAMQVFFTERTRHLAATLVDDWQFYDYDSNQDGAFMWTTPLPQGVEGQLPPMIITYRRDEVALESEQLILHLVGQGLGIVIDIEPLPDEGSEQLMNDLGVPPDPQARARLRQHTGGNPLFLLETVRHLLETGQLERGLPERLPLPPKVGQLIERRLSLLSTPALQAARAAAILQRDFDVELVAQVLGAPLFDLLGAWEELDAAQLVSGERFSHDLVYETVLASVPGSVRPLLHRGAARALEGQGGHPARIAQHWMEGGKPGQAAPQWLKAAEQAQARYLNATAAQNLGQAGEAFWAAGDADAAFQAWGQQGEKLFYLEDHQTVGTLAQTMQERARTPRHKALAHRIHSATFLMRGEAAQGMAVAQMGLSCAVQAGDLRLEADLLELLVFSSYQRGYDPDPSAWLERMLQVGNALNDAALQAKTHDLWALYLGAFRPQEARRHAEAGEELYRRTGDLQGVAACTQKIATGLLRFGDVHGAREALGRMAAALDQGNGMATQRLFLLEGQASCDHAQGRYRQALEALDEALQMDVMHADVWAPELQAGRATLLAELGAHEEARTEALALLARLPGSPNLRPDARVLVLSLLIQLGSREQVEAALQEAERLPAGGLYWNARLDLARAALLPAQERLPLLEAVLKAGRTQGLHGVASAAEARLQAARLDLGLPPQPWERGPEDGPAGVISLLEWQVVRVRVARALDPDRGEQAVAAFRAWVERTAQQDVPPEHCTRFVEHAWRSLQPSGAEARRPHRQLKLTTAARSEVWERAAVVGLAGVQGLLRWRFQSTRMCVDTPSMLLVASYPPVRVSGCAGSM</sequence>
<dbReference type="KEGG" id="dsc:ABOD76_01200"/>
<dbReference type="InterPro" id="IPR051677">
    <property type="entry name" value="AfsR-DnrI-RedD_regulator"/>
</dbReference>
<gene>
    <name evidence="2" type="ORF">ABOD76_01200</name>
</gene>
<dbReference type="InterPro" id="IPR027417">
    <property type="entry name" value="P-loop_NTPase"/>
</dbReference>
<dbReference type="InterPro" id="IPR041664">
    <property type="entry name" value="AAA_16"/>
</dbReference>
<evidence type="ECO:0000259" key="1">
    <source>
        <dbReference type="SMART" id="SM01043"/>
    </source>
</evidence>
<feature type="domain" description="Bacterial transcriptional activator" evidence="1">
    <location>
        <begin position="95"/>
        <end position="231"/>
    </location>
</feature>
<dbReference type="EMBL" id="CP158296">
    <property type="protein sequence ID" value="XBV83374.1"/>
    <property type="molecule type" value="Genomic_DNA"/>
</dbReference>
<proteinExistence type="predicted"/>
<dbReference type="SUPFAM" id="SSF52540">
    <property type="entry name" value="P-loop containing nucleoside triphosphate hydrolases"/>
    <property type="match status" value="1"/>
</dbReference>
<dbReference type="Pfam" id="PF03704">
    <property type="entry name" value="BTAD"/>
    <property type="match status" value="1"/>
</dbReference>